<dbReference type="GO" id="GO:0006565">
    <property type="term" value="P:L-serine catabolic process"/>
    <property type="evidence" value="ECO:0007669"/>
    <property type="project" value="TreeGrafter"/>
</dbReference>
<dbReference type="GO" id="GO:0009097">
    <property type="term" value="P:isoleucine biosynthetic process"/>
    <property type="evidence" value="ECO:0007669"/>
    <property type="project" value="TreeGrafter"/>
</dbReference>
<dbReference type="Gene3D" id="3.40.50.1100">
    <property type="match status" value="2"/>
</dbReference>
<gene>
    <name evidence="8" type="ORF">ELAC_2210</name>
</gene>
<organism evidence="8 9">
    <name type="scientific">Estrella lausannensis</name>
    <dbReference type="NCBI Taxonomy" id="483423"/>
    <lineage>
        <taxon>Bacteria</taxon>
        <taxon>Pseudomonadati</taxon>
        <taxon>Chlamydiota</taxon>
        <taxon>Chlamydiia</taxon>
        <taxon>Parachlamydiales</taxon>
        <taxon>Candidatus Criblamydiaceae</taxon>
        <taxon>Estrella</taxon>
    </lineage>
</organism>
<proteinExistence type="inferred from homology"/>
<accession>A0A0H5E855</accession>
<evidence type="ECO:0000313" key="9">
    <source>
        <dbReference type="Proteomes" id="UP000220251"/>
    </source>
</evidence>
<comment type="catalytic activity">
    <reaction evidence="6">
        <text>L-serine = pyruvate + NH4(+)</text>
        <dbReference type="Rhea" id="RHEA:19169"/>
        <dbReference type="ChEBI" id="CHEBI:15361"/>
        <dbReference type="ChEBI" id="CHEBI:28938"/>
        <dbReference type="ChEBI" id="CHEBI:33384"/>
        <dbReference type="EC" id="4.3.1.17"/>
    </reaction>
</comment>
<dbReference type="GO" id="GO:0006567">
    <property type="term" value="P:L-threonine catabolic process"/>
    <property type="evidence" value="ECO:0007669"/>
    <property type="project" value="TreeGrafter"/>
</dbReference>
<dbReference type="GO" id="GO:0003941">
    <property type="term" value="F:L-serine ammonia-lyase activity"/>
    <property type="evidence" value="ECO:0007669"/>
    <property type="project" value="UniProtKB-EC"/>
</dbReference>
<keyword evidence="5" id="KW-0456">Lyase</keyword>
<dbReference type="InterPro" id="IPR001926">
    <property type="entry name" value="TrpB-like_PALP"/>
</dbReference>
<evidence type="ECO:0000256" key="4">
    <source>
        <dbReference type="ARBA" id="ARBA00022898"/>
    </source>
</evidence>
<keyword evidence="9" id="KW-1185">Reference proteome</keyword>
<evidence type="ECO:0000256" key="6">
    <source>
        <dbReference type="ARBA" id="ARBA00049406"/>
    </source>
</evidence>
<comment type="similarity">
    <text evidence="2">Belongs to the serine/threonine dehydratase family.</text>
</comment>
<evidence type="ECO:0000259" key="7">
    <source>
        <dbReference type="Pfam" id="PF00291"/>
    </source>
</evidence>
<dbReference type="EMBL" id="CWGJ01000028">
    <property type="protein sequence ID" value="CRX39530.1"/>
    <property type="molecule type" value="Genomic_DNA"/>
</dbReference>
<keyword evidence="4" id="KW-0663">Pyridoxal phosphate</keyword>
<dbReference type="InterPro" id="IPR036052">
    <property type="entry name" value="TrpB-like_PALP_sf"/>
</dbReference>
<feature type="domain" description="Tryptophan synthase beta chain-like PALP" evidence="7">
    <location>
        <begin position="3"/>
        <end position="291"/>
    </location>
</feature>
<evidence type="ECO:0000256" key="3">
    <source>
        <dbReference type="ARBA" id="ARBA00012093"/>
    </source>
</evidence>
<dbReference type="PANTHER" id="PTHR48078">
    <property type="entry name" value="THREONINE DEHYDRATASE, MITOCHONDRIAL-RELATED"/>
    <property type="match status" value="1"/>
</dbReference>
<sequence length="313" mass="33516">MEPLYCKTPLIQSRRMSERLGADVYLKMEFLQPSGSFKNRGIGTLCKYHKEQGAPLLVSSSGGNAGLAAAYSARILKLPIKVVVPESTPEQMRHLIQKEGAELIVHGKVWSEADALARAACKELGGAYISPYNHPEIWEGNATLVQEILDEGVVPDAVVMAVGGGGLFSGVADGLWQAGLRQCRLIACETEGAPKFRRAIEAGAPVTLDSVQSFATSLAAPRIADQAFFWTKKMHVDSVVVSESQAAQAAIAFLEQERILVETSCGAALSIGERGLIEPGLFKRIVIVVCGGKCISVKKLREIAEITGVPSEL</sequence>
<dbReference type="AlphaFoldDB" id="A0A0H5E855"/>
<dbReference type="Proteomes" id="UP000220251">
    <property type="component" value="Unassembled WGS sequence"/>
</dbReference>
<dbReference type="RefSeq" id="WP_098039391.1">
    <property type="nucleotide sequence ID" value="NZ_CWGJ01000028.1"/>
</dbReference>
<evidence type="ECO:0000256" key="5">
    <source>
        <dbReference type="ARBA" id="ARBA00023239"/>
    </source>
</evidence>
<evidence type="ECO:0000313" key="8">
    <source>
        <dbReference type="EMBL" id="CRX39530.1"/>
    </source>
</evidence>
<dbReference type="Pfam" id="PF00291">
    <property type="entry name" value="PALP"/>
    <property type="match status" value="1"/>
</dbReference>
<name>A0A0H5E855_9BACT</name>
<dbReference type="PANTHER" id="PTHR48078:SF2">
    <property type="entry name" value="CATABOLIC L-SERINE_THREONINE DEHYDRATASE"/>
    <property type="match status" value="1"/>
</dbReference>
<comment type="cofactor">
    <cofactor evidence="1">
        <name>pyridoxal 5'-phosphate</name>
        <dbReference type="ChEBI" id="CHEBI:597326"/>
    </cofactor>
</comment>
<dbReference type="OrthoDB" id="9811476at2"/>
<dbReference type="InterPro" id="IPR050147">
    <property type="entry name" value="Ser/Thr_Dehydratase"/>
</dbReference>
<protein>
    <recommendedName>
        <fullName evidence="3">L-serine ammonia-lyase</fullName>
        <ecNumber evidence="3">4.3.1.17</ecNumber>
    </recommendedName>
</protein>
<dbReference type="GO" id="GO:0004794">
    <property type="term" value="F:threonine deaminase activity"/>
    <property type="evidence" value="ECO:0007669"/>
    <property type="project" value="TreeGrafter"/>
</dbReference>
<dbReference type="SUPFAM" id="SSF53686">
    <property type="entry name" value="Tryptophan synthase beta subunit-like PLP-dependent enzymes"/>
    <property type="match status" value="1"/>
</dbReference>
<evidence type="ECO:0000256" key="1">
    <source>
        <dbReference type="ARBA" id="ARBA00001933"/>
    </source>
</evidence>
<evidence type="ECO:0000256" key="2">
    <source>
        <dbReference type="ARBA" id="ARBA00010869"/>
    </source>
</evidence>
<reference evidence="9" key="1">
    <citation type="submission" date="2015-06" db="EMBL/GenBank/DDBJ databases">
        <authorList>
            <person name="Bertelli C."/>
        </authorList>
    </citation>
    <scope>NUCLEOTIDE SEQUENCE [LARGE SCALE GENOMIC DNA]</scope>
    <source>
        <strain evidence="9">CRIB-30</strain>
    </source>
</reference>
<dbReference type="EC" id="4.3.1.17" evidence="3"/>